<dbReference type="OrthoDB" id="5304511at2759"/>
<dbReference type="Proteomes" id="UP000076881">
    <property type="component" value="Unassembled WGS sequence"/>
</dbReference>
<dbReference type="AlphaFoldDB" id="A0A168GHS5"/>
<protein>
    <recommendedName>
        <fullName evidence="4">F-box domain-containing protein</fullName>
    </recommendedName>
</protein>
<gene>
    <name evidence="2" type="ORF">LEL_06187</name>
</gene>
<keyword evidence="3" id="KW-1185">Reference proteome</keyword>
<accession>A0A168GHS5</accession>
<evidence type="ECO:0000313" key="3">
    <source>
        <dbReference type="Proteomes" id="UP000076881"/>
    </source>
</evidence>
<reference evidence="2 3" key="1">
    <citation type="journal article" date="2016" name="Genome Biol. Evol.">
        <title>Divergent and convergent evolution of fungal pathogenicity.</title>
        <authorList>
            <person name="Shang Y."/>
            <person name="Xiao G."/>
            <person name="Zheng P."/>
            <person name="Cen K."/>
            <person name="Zhan S."/>
            <person name="Wang C."/>
        </authorList>
    </citation>
    <scope>NUCLEOTIDE SEQUENCE [LARGE SCALE GENOMIC DNA]</scope>
    <source>
        <strain evidence="2 3">RCEF 1005</strain>
    </source>
</reference>
<evidence type="ECO:0008006" key="4">
    <source>
        <dbReference type="Google" id="ProtNLM"/>
    </source>
</evidence>
<feature type="compositionally biased region" description="Basic and acidic residues" evidence="1">
    <location>
        <begin position="352"/>
        <end position="363"/>
    </location>
</feature>
<organism evidence="2 3">
    <name type="scientific">Akanthomyces lecanii RCEF 1005</name>
    <dbReference type="NCBI Taxonomy" id="1081108"/>
    <lineage>
        <taxon>Eukaryota</taxon>
        <taxon>Fungi</taxon>
        <taxon>Dikarya</taxon>
        <taxon>Ascomycota</taxon>
        <taxon>Pezizomycotina</taxon>
        <taxon>Sordariomycetes</taxon>
        <taxon>Hypocreomycetidae</taxon>
        <taxon>Hypocreales</taxon>
        <taxon>Cordycipitaceae</taxon>
        <taxon>Akanthomyces</taxon>
        <taxon>Cordyceps confragosa</taxon>
    </lineage>
</organism>
<feature type="compositionally biased region" description="Acidic residues" evidence="1">
    <location>
        <begin position="364"/>
        <end position="375"/>
    </location>
</feature>
<sequence length="457" mass="50947">MLENLPNELILQILAHCSSARDLHRFLTASPCCYRIFALSPETILLSLLRGLVPASVWGDFAAVCHAGSFTCDDTDNEQPVLQKQDVPAFLDRYFNGGFGFPTTKAHLVAGLRLHAKTTYFINDYVDKAAEEISFLAEHNLYGALGSTFCSVRARQAEVSDGISQCTSRSSSDTTDAAMFETLSSTETARLYRAFYRVELQSRVFRHGQRSFSMLSGREQLDLFLRRLPPWAVEELTCAHQYSLYGVWDALKESINCGPASAESPLRHFGTDLPFVPSCLQSNRAWPLFLSGLVLRGVDFLYNVLVVQQNDRRFGRRLPEDSLDATSSGELEAGNVVPQFLVSALEIARCRQHAEEEPMRPAPEEDGEDGEEEDAAGPSRGFSEHACRAGVIAGGYLPVLRYEEHEALRATGYVFWDRGKMRSDVMRNAVAGANGMDREAYYDRYGREHKSLVLAPN</sequence>
<name>A0A168GHS5_CORDF</name>
<evidence type="ECO:0000256" key="1">
    <source>
        <dbReference type="SAM" id="MobiDB-lite"/>
    </source>
</evidence>
<feature type="region of interest" description="Disordered" evidence="1">
    <location>
        <begin position="352"/>
        <end position="382"/>
    </location>
</feature>
<proteinExistence type="predicted"/>
<evidence type="ECO:0000313" key="2">
    <source>
        <dbReference type="EMBL" id="OAA76503.1"/>
    </source>
</evidence>
<comment type="caution">
    <text evidence="2">The sequence shown here is derived from an EMBL/GenBank/DDBJ whole genome shotgun (WGS) entry which is preliminary data.</text>
</comment>
<dbReference type="EMBL" id="AZHF01000004">
    <property type="protein sequence ID" value="OAA76503.1"/>
    <property type="molecule type" value="Genomic_DNA"/>
</dbReference>
<dbReference type="STRING" id="1081108.A0A168GHS5"/>